<reference evidence="4 5" key="1">
    <citation type="submission" date="2017-08" db="EMBL/GenBank/DDBJ databases">
        <title>Fine stratification of microbial communities through a metagenomic profile of the photic zone.</title>
        <authorList>
            <person name="Haro-Moreno J.M."/>
            <person name="Lopez-Perez M."/>
            <person name="De La Torre J."/>
            <person name="Picazo A."/>
            <person name="Camacho A."/>
            <person name="Rodriguez-Valera F."/>
        </authorList>
    </citation>
    <scope>NUCLEOTIDE SEQUENCE [LARGE SCALE GENOMIC DNA]</scope>
    <source>
        <strain evidence="4">MED-G24</strain>
    </source>
</reference>
<comment type="caution">
    <text evidence="4">The sequence shown here is derived from an EMBL/GenBank/DDBJ whole genome shotgun (WGS) entry which is preliminary data.</text>
</comment>
<dbReference type="InterPro" id="IPR023346">
    <property type="entry name" value="Lysozyme-like_dom_sf"/>
</dbReference>
<gene>
    <name evidence="4" type="ORF">CNE99_04675</name>
</gene>
<dbReference type="PANTHER" id="PTHR37423">
    <property type="entry name" value="SOLUBLE LYTIC MUREIN TRANSGLYCOSYLASE-RELATED"/>
    <property type="match status" value="1"/>
</dbReference>
<protein>
    <recommendedName>
        <fullName evidence="3">Transglycosylase SLT domain-containing protein</fullName>
    </recommendedName>
</protein>
<dbReference type="PANTHER" id="PTHR37423:SF2">
    <property type="entry name" value="MEMBRANE-BOUND LYTIC MUREIN TRANSGLYCOSYLASE C"/>
    <property type="match status" value="1"/>
</dbReference>
<organism evidence="4 5">
    <name type="scientific">OM182 bacterium MED-G24</name>
    <dbReference type="NCBI Taxonomy" id="1986255"/>
    <lineage>
        <taxon>Bacteria</taxon>
        <taxon>Pseudomonadati</taxon>
        <taxon>Pseudomonadota</taxon>
        <taxon>Gammaproteobacteria</taxon>
        <taxon>OMG group</taxon>
        <taxon>OM182 clade</taxon>
    </lineage>
</organism>
<feature type="domain" description="Transglycosylase SLT" evidence="3">
    <location>
        <begin position="1"/>
        <end position="58"/>
    </location>
</feature>
<evidence type="ECO:0000256" key="2">
    <source>
        <dbReference type="SAM" id="MobiDB-lite"/>
    </source>
</evidence>
<evidence type="ECO:0000313" key="5">
    <source>
        <dbReference type="Proteomes" id="UP000219327"/>
    </source>
</evidence>
<evidence type="ECO:0000256" key="1">
    <source>
        <dbReference type="ARBA" id="ARBA00007734"/>
    </source>
</evidence>
<dbReference type="Pfam" id="PF01464">
    <property type="entry name" value="SLT"/>
    <property type="match status" value="1"/>
</dbReference>
<sequence length="105" mass="11909">MQLMPGTARDSQVVDRFNIQQNIDAGTRHLKILLDRFEGDVRLVIAAYNAGTGAVTDHSGIPPYPETQRFVFKDISAWQKQQKDQRWSYDEAAPVPSDSEPPPRR</sequence>
<comment type="similarity">
    <text evidence="1">Belongs to the transglycosylase Slt family.</text>
</comment>
<evidence type="ECO:0000313" key="4">
    <source>
        <dbReference type="EMBL" id="PDH39842.1"/>
    </source>
</evidence>
<feature type="region of interest" description="Disordered" evidence="2">
    <location>
        <begin position="82"/>
        <end position="105"/>
    </location>
</feature>
<dbReference type="InterPro" id="IPR008258">
    <property type="entry name" value="Transglycosylase_SLT_dom_1"/>
</dbReference>
<accession>A0A2A5WTN0</accession>
<name>A0A2A5WTN0_9GAMM</name>
<dbReference type="EMBL" id="NTKD01000018">
    <property type="protein sequence ID" value="PDH39842.1"/>
    <property type="molecule type" value="Genomic_DNA"/>
</dbReference>
<dbReference type="CDD" id="cd00254">
    <property type="entry name" value="LT-like"/>
    <property type="match status" value="1"/>
</dbReference>
<proteinExistence type="inferred from homology"/>
<dbReference type="AlphaFoldDB" id="A0A2A5WTN0"/>
<evidence type="ECO:0000259" key="3">
    <source>
        <dbReference type="Pfam" id="PF01464"/>
    </source>
</evidence>
<dbReference type="Proteomes" id="UP000219327">
    <property type="component" value="Unassembled WGS sequence"/>
</dbReference>
<dbReference type="Gene3D" id="1.10.530.10">
    <property type="match status" value="1"/>
</dbReference>
<dbReference type="SUPFAM" id="SSF53955">
    <property type="entry name" value="Lysozyme-like"/>
    <property type="match status" value="1"/>
</dbReference>